<dbReference type="InterPro" id="IPR006533">
    <property type="entry name" value="T6SS_Vgr_RhsGE"/>
</dbReference>
<gene>
    <name evidence="6" type="ORF">BBI10_00890</name>
</gene>
<evidence type="ECO:0000313" key="6">
    <source>
        <dbReference type="EMBL" id="OCX25788.1"/>
    </source>
</evidence>
<dbReference type="OrthoDB" id="4378831at2"/>
<sequence length="1341" mass="147760">MFNVLPPFFDHSRHKLVVHRLPFSLDVLAFEGEEQLSQPFLYRVEFTCVEQDIGAEQMLGKTVQFSLHAAAHTLAVPIRGLPVPRVEALRTLHGVVTGFKRLSGSDDEARYEITLQPRLALLARGRQFRIYQHQSVPQIIESILRTRHDFEGQDFLFSLVREYPKREQVMQYGESDLAFISRLLAEVGIWYRFTNDERLGIAVVEFHDDQRHYVRPRVSLPFRPQSGLGSSGQDGVWGLQVSHEVVEQSVHFRAYHHRDANAWLDADVDQTRGDTTTYGEAYLYAEPYKVLGDKVDQDEDLESESGFFYGRLRHERYLNNQTRLTGISSSASLGLAQVLAISGGAPQAFEPGAVLTRLQLRAARDRSFELSFEAIPYSESVCFRPPLLAKPKIAGTVPARVTSSLANDPYSHIDSEGRYKVSFLFDRDSWKLGQESLWLRLARPYAGDTHGLHLPLICGTEVAIAFEQGDPDRPYIAHALHDSRHPDPVTLLRSDYKRNVLRTPANNKLRMEDDRGKEHIKLSTDHSGKSQINLGHLVDNEKDKRGEGFELRTDGRGAIRAGRGLFISADEQTQAHGMQLDMDAAIDQLETALSLARTMAQAARGAGAIPADTSGQTQLNDALPHLTEPGLLLHAPAGIGMVSPEAICVSSGRASVAITSSRSTDLSAGRNITGTAEGAISLCAITKGLQLTAVQGDVQLHAQSAALHALAQHDIKIESLAGRIEISAPEELLLNCGDAFIRIKDGEIELGAPGNIHHRAAYVLKAAATTLTTPVTPIPYGYGAGYTLVDAQQAAARFVRYRITTQNGEVFNGVTDKDGKTMPVHTMLPGRVAIDFPEPEEWLKPRPAPELEEEEEEEEITEGITLRIGLFFDGTGNNQSNAAATAQCRRQDLESFSSEELESIAATCKQYGFGEFDGSAFNSAPNNSYGNAPSNVAYLYDLYPDNSTTPLNKDQKIAYLSVYMEGIGTRSGGKDDRLIGQGLGQGETGVVARVRQAPDSIRQRLRAFITKNPSVAISKVEFDVFGFSRGAAAARHCANEVLKPGRGIFSEMFARGRGGLLKSFDNAADVCINLIGLFDTVAAISDPLHGDFSPGNDLNQGVNLYLPPDCARQVIHLQALDEYRADFSLNNVHHTHLQIGLPGAHSDVGGGYLPRAREKLWMTQPCKASVPSGQRVESHAAWARAEADAKVLRESGVARDGYVAVKAWPAATNSRGKAASAMEYYWITVLLERPVHGELSLIALRVMRELGIRHGVPFKGLEARPELAVPEELMPIAKRILQQVMTDRLVRLEPAQEALLRSRYIHISAHWTPEGPFLLSKPAPLNRRNVHLNRPQEGYPE</sequence>
<dbReference type="Gene3D" id="2.40.50.230">
    <property type="entry name" value="Gp5 N-terminal domain"/>
    <property type="match status" value="1"/>
</dbReference>
<evidence type="ECO:0000313" key="7">
    <source>
        <dbReference type="Proteomes" id="UP000095143"/>
    </source>
</evidence>
<dbReference type="InterPro" id="IPR037026">
    <property type="entry name" value="Vgr_OB-fold_dom_sf"/>
</dbReference>
<organism evidence="6 7">
    <name type="scientific">Pseudomonas graminis</name>
    <dbReference type="NCBI Taxonomy" id="158627"/>
    <lineage>
        <taxon>Bacteria</taxon>
        <taxon>Pseudomonadati</taxon>
        <taxon>Pseudomonadota</taxon>
        <taxon>Gammaproteobacteria</taxon>
        <taxon>Pseudomonadales</taxon>
        <taxon>Pseudomonadaceae</taxon>
        <taxon>Pseudomonas</taxon>
    </lineage>
</organism>
<name>A0A1C2EF91_9PSED</name>
<dbReference type="Proteomes" id="UP000095143">
    <property type="component" value="Unassembled WGS sequence"/>
</dbReference>
<evidence type="ECO:0000256" key="1">
    <source>
        <dbReference type="ARBA" id="ARBA00005558"/>
    </source>
</evidence>
<dbReference type="InterPro" id="IPR018769">
    <property type="entry name" value="VgrG2_DUF2345"/>
</dbReference>
<dbReference type="PANTHER" id="PTHR33840">
    <property type="match status" value="1"/>
</dbReference>
<dbReference type="Pfam" id="PF09994">
    <property type="entry name" value="T6SS_Tle1-like_cat"/>
    <property type="match status" value="1"/>
</dbReference>
<dbReference type="NCBIfam" id="TIGR03361">
    <property type="entry name" value="VI_Rhs_Vgr"/>
    <property type="match status" value="1"/>
</dbReference>
<evidence type="ECO:0000259" key="3">
    <source>
        <dbReference type="Pfam" id="PF09994"/>
    </source>
</evidence>
<comment type="caution">
    <text evidence="6">The sequence shown here is derived from an EMBL/GenBank/DDBJ whole genome shotgun (WGS) entry which is preliminary data.</text>
</comment>
<feature type="domain" description="Gp5/Type VI secretion system Vgr protein OB-fold" evidence="2">
    <location>
        <begin position="430"/>
        <end position="480"/>
    </location>
</feature>
<dbReference type="NCBIfam" id="TIGR01646">
    <property type="entry name" value="vgr_GE"/>
    <property type="match status" value="1"/>
</dbReference>
<evidence type="ECO:0008006" key="8">
    <source>
        <dbReference type="Google" id="ProtNLM"/>
    </source>
</evidence>
<dbReference type="Pfam" id="PF13296">
    <property type="entry name" value="T6SS_Vgr"/>
    <property type="match status" value="1"/>
</dbReference>
<comment type="similarity">
    <text evidence="1">Belongs to the VgrG protein family.</text>
</comment>
<feature type="domain" description="Putative type VI secretion system Rhs element associated Vgr" evidence="5">
    <location>
        <begin position="502"/>
        <end position="603"/>
    </location>
</feature>
<dbReference type="Gene3D" id="3.55.50.10">
    <property type="entry name" value="Baseplate protein-like domains"/>
    <property type="match status" value="1"/>
</dbReference>
<reference evidence="6 7" key="1">
    <citation type="submission" date="2016-08" db="EMBL/GenBank/DDBJ databases">
        <title>Whole genome sequence of Pseudomonas graminis strain UASWS1507, a potential biological control agent for agriculture.</title>
        <authorList>
            <person name="Crovadore J."/>
            <person name="Calmin G."/>
            <person name="Chablais R."/>
            <person name="Cochard B."/>
            <person name="Lefort F."/>
        </authorList>
    </citation>
    <scope>NUCLEOTIDE SEQUENCE [LARGE SCALE GENOMIC DNA]</scope>
    <source>
        <strain evidence="6 7">UASWS1507</strain>
    </source>
</reference>
<evidence type="ECO:0000259" key="5">
    <source>
        <dbReference type="Pfam" id="PF13296"/>
    </source>
</evidence>
<dbReference type="EMBL" id="MDEN01000044">
    <property type="protein sequence ID" value="OCX25788.1"/>
    <property type="molecule type" value="Genomic_DNA"/>
</dbReference>
<dbReference type="Pfam" id="PF04717">
    <property type="entry name" value="Phage_base_V"/>
    <property type="match status" value="1"/>
</dbReference>
<dbReference type="Gene3D" id="2.30.110.50">
    <property type="match status" value="2"/>
</dbReference>
<accession>A0A1C2EF91</accession>
<dbReference type="Pfam" id="PF10106">
    <property type="entry name" value="DUF2345"/>
    <property type="match status" value="1"/>
</dbReference>
<evidence type="ECO:0000259" key="2">
    <source>
        <dbReference type="Pfam" id="PF04717"/>
    </source>
</evidence>
<feature type="domain" description="DUF2345" evidence="4">
    <location>
        <begin position="620"/>
        <end position="761"/>
    </location>
</feature>
<dbReference type="PANTHER" id="PTHR33840:SF1">
    <property type="entry name" value="TLE1 PHOSPHOLIPASE DOMAIN-CONTAINING PROTEIN"/>
    <property type="match status" value="1"/>
</dbReference>
<dbReference type="Gene3D" id="4.10.180.10">
    <property type="match status" value="1"/>
</dbReference>
<dbReference type="InterPro" id="IPR006531">
    <property type="entry name" value="Gp5/Vgr_OB"/>
</dbReference>
<proteinExistence type="inferred from homology"/>
<dbReference type="InterPro" id="IPR018712">
    <property type="entry name" value="Tle1-like_cat"/>
</dbReference>
<evidence type="ECO:0000259" key="4">
    <source>
        <dbReference type="Pfam" id="PF10106"/>
    </source>
</evidence>
<feature type="domain" description="T6SS Phospholipase effector Tle1-like catalytic" evidence="3">
    <location>
        <begin position="1065"/>
        <end position="1157"/>
    </location>
</feature>
<dbReference type="Pfam" id="PF05954">
    <property type="entry name" value="Phage_GPD"/>
    <property type="match status" value="1"/>
</dbReference>
<dbReference type="SUPFAM" id="SSF69279">
    <property type="entry name" value="Phage tail proteins"/>
    <property type="match status" value="2"/>
</dbReference>
<dbReference type="InterPro" id="IPR017847">
    <property type="entry name" value="T6SS_RhsGE_Vgr_subset"/>
</dbReference>
<protein>
    <recommendedName>
        <fullName evidence="8">Type VI secretion system secreted protein VgrG</fullName>
    </recommendedName>
</protein>
<dbReference type="SUPFAM" id="SSF69255">
    <property type="entry name" value="gp5 N-terminal domain-like"/>
    <property type="match status" value="1"/>
</dbReference>
<dbReference type="InterPro" id="IPR028244">
    <property type="entry name" value="T6SS_Rhs_Vgr_dom"/>
</dbReference>